<evidence type="ECO:0000313" key="4">
    <source>
        <dbReference type="Proteomes" id="UP000182314"/>
    </source>
</evidence>
<reference evidence="2 4" key="1">
    <citation type="submission" date="2016-10" db="EMBL/GenBank/DDBJ databases">
        <authorList>
            <person name="Varghese N."/>
            <person name="Submissions S."/>
        </authorList>
    </citation>
    <scope>NUCLEOTIDE SEQUENCE [LARGE SCALE GENOMIC DNA]</scope>
    <source>
        <strain evidence="2 4">CGMCC 1.7012</strain>
    </source>
</reference>
<dbReference type="EMBL" id="FOKO01000003">
    <property type="protein sequence ID" value="SFC42994.1"/>
    <property type="molecule type" value="Genomic_DNA"/>
</dbReference>
<dbReference type="RefSeq" id="WP_064564643.1">
    <property type="nucleotide sequence ID" value="NZ_CP014007.2"/>
</dbReference>
<proteinExistence type="predicted"/>
<gene>
    <name evidence="1" type="ORF">AWR26_07290</name>
    <name evidence="2" type="ORF">SAMN05216286_2255</name>
</gene>
<reference evidence="1 3" key="2">
    <citation type="submission" date="2021-03" db="EMBL/GenBank/DDBJ databases">
        <authorList>
            <person name="Li Y."/>
            <person name="Li S."/>
            <person name="Chen M."/>
            <person name="Peng G."/>
            <person name="Tan Z."/>
            <person name="An Q."/>
        </authorList>
    </citation>
    <scope>NUCLEOTIDE SEQUENCE [LARGE SCALE GENOMIC DNA]</scope>
    <source>
        <strain evidence="1 3">Ola 51</strain>
    </source>
</reference>
<dbReference type="AlphaFoldDB" id="A0AA94KPY9"/>
<keyword evidence="3" id="KW-1185">Reference proteome</keyword>
<evidence type="ECO:0000313" key="2">
    <source>
        <dbReference type="EMBL" id="SFC42994.1"/>
    </source>
</evidence>
<dbReference type="Proteomes" id="UP000182314">
    <property type="component" value="Unassembled WGS sequence"/>
</dbReference>
<name>A0AA94KPY9_9ENTR</name>
<accession>A0AA94KPY9</accession>
<dbReference type="KEGG" id="kor:AWR26_07290"/>
<organism evidence="2 4">
    <name type="scientific">Kosakonia oryzae</name>
    <dbReference type="NCBI Taxonomy" id="497725"/>
    <lineage>
        <taxon>Bacteria</taxon>
        <taxon>Pseudomonadati</taxon>
        <taxon>Pseudomonadota</taxon>
        <taxon>Gammaproteobacteria</taxon>
        <taxon>Enterobacterales</taxon>
        <taxon>Enterobacteriaceae</taxon>
        <taxon>Kosakonia</taxon>
    </lineage>
</organism>
<protein>
    <submittedName>
        <fullName evidence="2">Uncharacterized protein</fullName>
    </submittedName>
</protein>
<dbReference type="Proteomes" id="UP000078227">
    <property type="component" value="Chromosome"/>
</dbReference>
<sequence>MKRNKLNPQDENDIRIQTDIKYGLLERIGIFSSRLMMKSQIAFCCLLFTSIIHAATVDITAEFSADISKPQNNQFTNTTPVSGFCAEFLNVCTNGTFSIAIPGVSASKYIDEMTHDYISELPSVTVDGSQRTITLTEKNTGRTIVVSFRITFIAMDYTLTNIVTGTIIGLDGLSNRPLGGCTAGNMGSVYNTTSKWGWGVPAKKVDCYGKIKQDAAGIPLVATANINNFSLGYSLQTPDPLNLYGGTYEGEVVYSLGDSGEDIGFHAQSTSDSEIRLHITAIVNHAFNIFFPDGKNNLDVRLDAQDGWNQWRNGGRIPESLQKDVPFLLTSSTPFVVKMQCGFDGGNQNCGLENTQTHEVVPLEVMLTLPGFKSNGTGVNNLQMTSAANGQAIDPPGGFITDRSSHIDFRVLRPGVETMVKSPGSTWKGLVTLIFDTQTQ</sequence>
<evidence type="ECO:0000313" key="1">
    <source>
        <dbReference type="EMBL" id="ANI81961.1"/>
    </source>
</evidence>
<dbReference type="EMBL" id="CP014007">
    <property type="protein sequence ID" value="ANI81961.1"/>
    <property type="molecule type" value="Genomic_DNA"/>
</dbReference>
<evidence type="ECO:0000313" key="3">
    <source>
        <dbReference type="Proteomes" id="UP000078227"/>
    </source>
</evidence>